<feature type="domain" description="Fatty acid hydroxylase" evidence="6">
    <location>
        <begin position="76"/>
        <end position="207"/>
    </location>
</feature>
<dbReference type="eggNOG" id="COG3000">
    <property type="taxonomic scope" value="Bacteria"/>
</dbReference>
<dbReference type="OrthoDB" id="9770329at2"/>
<dbReference type="InterPro" id="IPR006694">
    <property type="entry name" value="Fatty_acid_hydroxylase"/>
</dbReference>
<organism evidence="7 8">
    <name type="scientific">Candidatus Criblamydia sequanensis CRIB-18</name>
    <dbReference type="NCBI Taxonomy" id="1437425"/>
    <lineage>
        <taxon>Bacteria</taxon>
        <taxon>Pseudomonadati</taxon>
        <taxon>Chlamydiota</taxon>
        <taxon>Chlamydiia</taxon>
        <taxon>Parachlamydiales</taxon>
        <taxon>Candidatus Criblamydiaceae</taxon>
        <taxon>Candidatus Criblamydia</taxon>
    </lineage>
</organism>
<feature type="transmembrane region" description="Helical" evidence="5">
    <location>
        <begin position="6"/>
        <end position="23"/>
    </location>
</feature>
<comment type="caution">
    <text evidence="7">The sequence shown here is derived from an EMBL/GenBank/DDBJ whole genome shotgun (WGS) entry which is preliminary data.</text>
</comment>
<dbReference type="Proteomes" id="UP000031552">
    <property type="component" value="Unassembled WGS sequence"/>
</dbReference>
<gene>
    <name evidence="7" type="ORF">CSEC_0326</name>
</gene>
<accession>A0A090D041</accession>
<reference evidence="7" key="1">
    <citation type="submission" date="2013-12" db="EMBL/GenBank/DDBJ databases">
        <authorList>
            <person name="Linke B."/>
        </authorList>
    </citation>
    <scope>NUCLEOTIDE SEQUENCE [LARGE SCALE GENOMIC DNA]</scope>
    <source>
        <strain evidence="7">CRIB-18</strain>
    </source>
</reference>
<dbReference type="STRING" id="1437425.CSEC_0326"/>
<dbReference type="GO" id="GO:0008610">
    <property type="term" value="P:lipid biosynthetic process"/>
    <property type="evidence" value="ECO:0007669"/>
    <property type="project" value="InterPro"/>
</dbReference>
<evidence type="ECO:0000313" key="8">
    <source>
        <dbReference type="Proteomes" id="UP000031552"/>
    </source>
</evidence>
<reference evidence="7" key="2">
    <citation type="submission" date="2014-09" db="EMBL/GenBank/DDBJ databases">
        <title>Criblamydia sequanensis harbors a mega-plasmid encoding arsenite resistance.</title>
        <authorList>
            <person name="Bertelli C."/>
            <person name="Goesmann A."/>
            <person name="Greub G."/>
        </authorList>
    </citation>
    <scope>NUCLEOTIDE SEQUENCE [LARGE SCALE GENOMIC DNA]</scope>
    <source>
        <strain evidence="7">CRIB-18</strain>
    </source>
</reference>
<keyword evidence="2 5" id="KW-0812">Transmembrane</keyword>
<dbReference type="AlphaFoldDB" id="A0A090D041"/>
<evidence type="ECO:0000256" key="5">
    <source>
        <dbReference type="SAM" id="Phobius"/>
    </source>
</evidence>
<dbReference type="GO" id="GO:0016491">
    <property type="term" value="F:oxidoreductase activity"/>
    <property type="evidence" value="ECO:0007669"/>
    <property type="project" value="InterPro"/>
</dbReference>
<evidence type="ECO:0000259" key="6">
    <source>
        <dbReference type="Pfam" id="PF04116"/>
    </source>
</evidence>
<keyword evidence="4 5" id="KW-0472">Membrane</keyword>
<proteinExistence type="predicted"/>
<dbReference type="GO" id="GO:0016020">
    <property type="term" value="C:membrane"/>
    <property type="evidence" value="ECO:0007669"/>
    <property type="project" value="UniProtKB-SubCell"/>
</dbReference>
<keyword evidence="3 5" id="KW-1133">Transmembrane helix</keyword>
<dbReference type="PANTHER" id="PTHR11863">
    <property type="entry name" value="STEROL DESATURASE"/>
    <property type="match status" value="1"/>
</dbReference>
<comment type="subcellular location">
    <subcellularLocation>
        <location evidence="1">Membrane</location>
    </subcellularLocation>
</comment>
<evidence type="ECO:0000256" key="2">
    <source>
        <dbReference type="ARBA" id="ARBA00022692"/>
    </source>
</evidence>
<evidence type="ECO:0000313" key="7">
    <source>
        <dbReference type="EMBL" id="CDR33165.1"/>
    </source>
</evidence>
<dbReference type="Pfam" id="PF04116">
    <property type="entry name" value="FA_hydroxylase"/>
    <property type="match status" value="1"/>
</dbReference>
<sequence>MIICAFVFIVAVFMIIYETKIPGRNWPIVRHWWQRACLLNGFQVGVVYLAGLTWDRFFLKWHHGFLSHLSPFFGGMLGYLVITFIFYWWHRWRHKSDFLWRFFHQLHHSPSRLEIATAFYKHPFELLADSFICSLILYPMLGLSREAAANAVLLSGLAELFYHWNIKTPYWLGFIFQRPESHCIHHQDGVHSYNYSDLPLWDMLFGTFKNPKSWDGKCGLGEEQENRFMDMLKGIDVSKE</sequence>
<evidence type="ECO:0000256" key="1">
    <source>
        <dbReference type="ARBA" id="ARBA00004370"/>
    </source>
</evidence>
<keyword evidence="8" id="KW-1185">Reference proteome</keyword>
<dbReference type="EMBL" id="CCEJ010000001">
    <property type="protein sequence ID" value="CDR33165.1"/>
    <property type="molecule type" value="Genomic_DNA"/>
</dbReference>
<protein>
    <submittedName>
        <fullName evidence="7">Sterol desaturase</fullName>
    </submittedName>
</protein>
<dbReference type="InterPro" id="IPR050307">
    <property type="entry name" value="Sterol_Desaturase_Related"/>
</dbReference>
<feature type="transmembrane region" description="Helical" evidence="5">
    <location>
        <begin position="66"/>
        <end position="89"/>
    </location>
</feature>
<dbReference type="GO" id="GO:0005506">
    <property type="term" value="F:iron ion binding"/>
    <property type="evidence" value="ECO:0007669"/>
    <property type="project" value="InterPro"/>
</dbReference>
<evidence type="ECO:0000256" key="4">
    <source>
        <dbReference type="ARBA" id="ARBA00023136"/>
    </source>
</evidence>
<evidence type="ECO:0000256" key="3">
    <source>
        <dbReference type="ARBA" id="ARBA00022989"/>
    </source>
</evidence>
<feature type="transmembrane region" description="Helical" evidence="5">
    <location>
        <begin position="35"/>
        <end position="54"/>
    </location>
</feature>
<name>A0A090D041_9BACT</name>